<feature type="chain" id="PRO_5002204069" description="Heme haloperoxidase family profile domain-containing protein" evidence="8">
    <location>
        <begin position="19"/>
        <end position="453"/>
    </location>
</feature>
<protein>
    <recommendedName>
        <fullName evidence="9">Heme haloperoxidase family profile domain-containing protein</fullName>
    </recommendedName>
</protein>
<evidence type="ECO:0000256" key="2">
    <source>
        <dbReference type="ARBA" id="ARBA00022559"/>
    </source>
</evidence>
<keyword evidence="5" id="KW-0560">Oxidoreductase</keyword>
<dbReference type="GO" id="GO:0004601">
    <property type="term" value="F:peroxidase activity"/>
    <property type="evidence" value="ECO:0007669"/>
    <property type="project" value="UniProtKB-KW"/>
</dbReference>
<dbReference type="HOGENOM" id="CLU_029871_0_0_1"/>
<dbReference type="GO" id="GO:0046872">
    <property type="term" value="F:metal ion binding"/>
    <property type="evidence" value="ECO:0007669"/>
    <property type="project" value="UniProtKB-KW"/>
</dbReference>
<dbReference type="OrthoDB" id="407298at2759"/>
<keyword evidence="6" id="KW-0408">Iron</keyword>
<evidence type="ECO:0000256" key="4">
    <source>
        <dbReference type="ARBA" id="ARBA00022723"/>
    </source>
</evidence>
<dbReference type="InterPro" id="IPR036851">
    <property type="entry name" value="Chloroperoxidase-like_sf"/>
</dbReference>
<dbReference type="PROSITE" id="PS51405">
    <property type="entry name" value="HEME_HALOPEROXIDASE"/>
    <property type="match status" value="1"/>
</dbReference>
<dbReference type="Proteomes" id="UP000054279">
    <property type="component" value="Unassembled WGS sequence"/>
</dbReference>
<comment type="cofactor">
    <cofactor evidence="1">
        <name>heme b</name>
        <dbReference type="ChEBI" id="CHEBI:60344"/>
    </cofactor>
</comment>
<evidence type="ECO:0000259" key="9">
    <source>
        <dbReference type="PROSITE" id="PS51405"/>
    </source>
</evidence>
<keyword evidence="3" id="KW-0349">Heme</keyword>
<keyword evidence="4" id="KW-0479">Metal-binding</keyword>
<evidence type="ECO:0000256" key="3">
    <source>
        <dbReference type="ARBA" id="ARBA00022617"/>
    </source>
</evidence>
<feature type="domain" description="Heme haloperoxidase family profile" evidence="9">
    <location>
        <begin position="63"/>
        <end position="298"/>
    </location>
</feature>
<name>A0A0C9UCI9_SPHS4</name>
<keyword evidence="8" id="KW-0732">Signal</keyword>
<sequence>MVKFAAFALLALVRVAIAIPAYQSLGGLSQREVDLFIRQNPPVVIPNPPGPLVDDSIRMVNDADHPFIAPGPNDMRGPCPGLNTLASHGYLPRNGIATPGQLVDAIQEGFNLGNNFAKFLVYQGFLINGNPLTNLISIGGKSPLTGPDPPAPAIVGGLNTHGTFEGDTSMTRSDAVIGDNHNFNETLFSQFVDFSTRFGVNGTYDINAAAELRNQRIQQSMAENPEFVFVAPRILSAYSEAIFALIFFVDGRQNNRQLTMDAARDFFDLQHMPEGFNRQPAAVDFPVVDPLVTTIFNQHPLTPGVNQGAGNFIPQPQTPVLSDFCGIYEDFVTRIVKGLYPNPQGPLLDALNLNLNFFFEGIAGRGSGCTQVFPYGQPSNASTPSAPAATGSAIMPTVSVTPGSNMTESAATVMPTISATPVSGSNFTGSAVIPAASATASSNSTGSNSTTST</sequence>
<evidence type="ECO:0000313" key="10">
    <source>
        <dbReference type="EMBL" id="KIJ23186.1"/>
    </source>
</evidence>
<dbReference type="Gene3D" id="1.10.489.10">
    <property type="entry name" value="Chloroperoxidase-like"/>
    <property type="match status" value="1"/>
</dbReference>
<accession>A0A0C9UCI9</accession>
<evidence type="ECO:0000256" key="7">
    <source>
        <dbReference type="ARBA" id="ARBA00025795"/>
    </source>
</evidence>
<dbReference type="Pfam" id="PF01328">
    <property type="entry name" value="Peroxidase_2"/>
    <property type="match status" value="1"/>
</dbReference>
<proteinExistence type="inferred from homology"/>
<dbReference type="SUPFAM" id="SSF47571">
    <property type="entry name" value="Cloroperoxidase"/>
    <property type="match status" value="1"/>
</dbReference>
<keyword evidence="2" id="KW-0575">Peroxidase</keyword>
<feature type="signal peptide" evidence="8">
    <location>
        <begin position="1"/>
        <end position="18"/>
    </location>
</feature>
<dbReference type="InterPro" id="IPR000028">
    <property type="entry name" value="Chloroperoxidase"/>
</dbReference>
<keyword evidence="11" id="KW-1185">Reference proteome</keyword>
<evidence type="ECO:0000256" key="1">
    <source>
        <dbReference type="ARBA" id="ARBA00001970"/>
    </source>
</evidence>
<evidence type="ECO:0000256" key="8">
    <source>
        <dbReference type="SAM" id="SignalP"/>
    </source>
</evidence>
<evidence type="ECO:0000256" key="5">
    <source>
        <dbReference type="ARBA" id="ARBA00023002"/>
    </source>
</evidence>
<organism evidence="10 11">
    <name type="scientific">Sphaerobolus stellatus (strain SS14)</name>
    <dbReference type="NCBI Taxonomy" id="990650"/>
    <lineage>
        <taxon>Eukaryota</taxon>
        <taxon>Fungi</taxon>
        <taxon>Dikarya</taxon>
        <taxon>Basidiomycota</taxon>
        <taxon>Agaricomycotina</taxon>
        <taxon>Agaricomycetes</taxon>
        <taxon>Phallomycetidae</taxon>
        <taxon>Geastrales</taxon>
        <taxon>Sphaerobolaceae</taxon>
        <taxon>Sphaerobolus</taxon>
    </lineage>
</organism>
<dbReference type="PANTHER" id="PTHR33577">
    <property type="entry name" value="STERIGMATOCYSTIN BIOSYNTHESIS PEROXIDASE STCC-RELATED"/>
    <property type="match status" value="1"/>
</dbReference>
<dbReference type="PANTHER" id="PTHR33577:SF16">
    <property type="entry name" value="HEME HALOPEROXIDASE FAMILY PROFILE DOMAIN-CONTAINING PROTEIN"/>
    <property type="match status" value="1"/>
</dbReference>
<comment type="similarity">
    <text evidence="7">Belongs to the chloroperoxidase family.</text>
</comment>
<dbReference type="EMBL" id="KN837767">
    <property type="protein sequence ID" value="KIJ23186.1"/>
    <property type="molecule type" value="Genomic_DNA"/>
</dbReference>
<evidence type="ECO:0000256" key="6">
    <source>
        <dbReference type="ARBA" id="ARBA00023004"/>
    </source>
</evidence>
<reference evidence="10 11" key="1">
    <citation type="submission" date="2014-06" db="EMBL/GenBank/DDBJ databases">
        <title>Evolutionary Origins and Diversification of the Mycorrhizal Mutualists.</title>
        <authorList>
            <consortium name="DOE Joint Genome Institute"/>
            <consortium name="Mycorrhizal Genomics Consortium"/>
            <person name="Kohler A."/>
            <person name="Kuo A."/>
            <person name="Nagy L.G."/>
            <person name="Floudas D."/>
            <person name="Copeland A."/>
            <person name="Barry K.W."/>
            <person name="Cichocki N."/>
            <person name="Veneault-Fourrey C."/>
            <person name="LaButti K."/>
            <person name="Lindquist E.A."/>
            <person name="Lipzen A."/>
            <person name="Lundell T."/>
            <person name="Morin E."/>
            <person name="Murat C."/>
            <person name="Riley R."/>
            <person name="Ohm R."/>
            <person name="Sun H."/>
            <person name="Tunlid A."/>
            <person name="Henrissat B."/>
            <person name="Grigoriev I.V."/>
            <person name="Hibbett D.S."/>
            <person name="Martin F."/>
        </authorList>
    </citation>
    <scope>NUCLEOTIDE SEQUENCE [LARGE SCALE GENOMIC DNA]</scope>
    <source>
        <strain evidence="10 11">SS14</strain>
    </source>
</reference>
<dbReference type="AlphaFoldDB" id="A0A0C9UCI9"/>
<gene>
    <name evidence="10" type="ORF">M422DRAFT_786255</name>
</gene>
<evidence type="ECO:0000313" key="11">
    <source>
        <dbReference type="Proteomes" id="UP000054279"/>
    </source>
</evidence>